<accession>A9MHV7</accession>
<dbReference type="EMBL" id="CP000880">
    <property type="protein sequence ID" value="ABX21848.1"/>
    <property type="molecule type" value="Genomic_DNA"/>
</dbReference>
<reference evidence="1 2" key="1">
    <citation type="submission" date="2007-11" db="EMBL/GenBank/DDBJ databases">
        <authorList>
            <consortium name="The Salmonella enterica serovar Arizonae Genome Sequencing Project"/>
            <person name="McClelland M."/>
            <person name="Sanderson E.K."/>
            <person name="Porwollik S."/>
            <person name="Spieth J."/>
            <person name="Clifton W.S."/>
            <person name="Fulton R."/>
            <person name="Chunyan W."/>
            <person name="Wollam A."/>
            <person name="Shah N."/>
            <person name="Pepin K."/>
            <person name="Bhonagiri V."/>
            <person name="Nash W."/>
            <person name="Johnson M."/>
            <person name="Thiruvilangam P."/>
            <person name="Wilson R."/>
        </authorList>
    </citation>
    <scope>NUCLEOTIDE SEQUENCE [LARGE SCALE GENOMIC DNA]</scope>
    <source>
        <strain evidence="2">ATCC BAA-731 / CDC346-86 / RSK2980</strain>
    </source>
</reference>
<sequence>MEIIADCRSDKAFTPPSGKINSALSSGMGGESRLFLYPKILSG</sequence>
<organism evidence="1 2">
    <name type="scientific">Salmonella arizonae (strain ATCC BAA-731 / CDC346-86 / RSK2980)</name>
    <dbReference type="NCBI Taxonomy" id="41514"/>
    <lineage>
        <taxon>Bacteria</taxon>
        <taxon>Pseudomonadati</taxon>
        <taxon>Pseudomonadota</taxon>
        <taxon>Gammaproteobacteria</taxon>
        <taxon>Enterobacterales</taxon>
        <taxon>Enterobacteriaceae</taxon>
        <taxon>Salmonella</taxon>
    </lineage>
</organism>
<dbReference type="STRING" id="41514.SARI_01967"/>
<evidence type="ECO:0000313" key="2">
    <source>
        <dbReference type="Proteomes" id="UP000002084"/>
    </source>
</evidence>
<dbReference type="AlphaFoldDB" id="A9MHV7"/>
<name>A9MHV7_SALAR</name>
<evidence type="ECO:0000313" key="1">
    <source>
        <dbReference type="EMBL" id="ABX21848.1"/>
    </source>
</evidence>
<proteinExistence type="predicted"/>
<gene>
    <name evidence="1" type="ordered locus">SARI_01967</name>
</gene>
<dbReference type="HOGENOM" id="CLU_3239242_0_0_6"/>
<keyword evidence="2" id="KW-1185">Reference proteome</keyword>
<dbReference type="Proteomes" id="UP000002084">
    <property type="component" value="Chromosome"/>
</dbReference>
<protein>
    <submittedName>
        <fullName evidence="1">Uncharacterized protein</fullName>
    </submittedName>
</protein>
<dbReference type="KEGG" id="ses:SARI_01967"/>